<gene>
    <name evidence="2" type="ORF">BJI46_04805</name>
</gene>
<proteinExistence type="predicted"/>
<evidence type="ECO:0000313" key="3">
    <source>
        <dbReference type="Proteomes" id="UP000185895"/>
    </source>
</evidence>
<dbReference type="InterPro" id="IPR007621">
    <property type="entry name" value="TPM_dom"/>
</dbReference>
<name>A0A1E7R192_9GAMM</name>
<evidence type="ECO:0000259" key="1">
    <source>
        <dbReference type="Pfam" id="PF04536"/>
    </source>
</evidence>
<sequence>MVNQTDSQTVFASKNTIDTHQLSLTRWLKHVFCFKSSKRLLNAAQCQQIATAIAAAENGHRGEIQIIIEGSLPSLIALDTNVRQRAEQLFAEYRVWDTEFNSGILIYINLCEKKLELVADRGIHQAVHATCWDEICQKMLPYFKQQQYVDGLCFGIEQIGEKLATFYADNQADPKGNELSDLPKLL</sequence>
<dbReference type="AlphaFoldDB" id="A0A1E7R192"/>
<dbReference type="PANTHER" id="PTHR30373">
    <property type="entry name" value="UPF0603 PROTEIN YGCG"/>
    <property type="match status" value="1"/>
</dbReference>
<dbReference type="OrthoDB" id="5683663at2"/>
<dbReference type="Proteomes" id="UP000185895">
    <property type="component" value="Unassembled WGS sequence"/>
</dbReference>
<comment type="caution">
    <text evidence="2">The sequence shown here is derived from an EMBL/GenBank/DDBJ whole genome shotgun (WGS) entry which is preliminary data.</text>
</comment>
<dbReference type="STRING" id="1262585.BJI46_04805"/>
<accession>A0A1E7R192</accession>
<feature type="domain" description="TPM" evidence="1">
    <location>
        <begin position="39"/>
        <end position="161"/>
    </location>
</feature>
<dbReference type="EMBL" id="MKKK01000056">
    <property type="protein sequence ID" value="OEY93064.1"/>
    <property type="molecule type" value="Genomic_DNA"/>
</dbReference>
<dbReference type="Pfam" id="PF04536">
    <property type="entry name" value="TPM_phosphatase"/>
    <property type="match status" value="1"/>
</dbReference>
<dbReference type="PANTHER" id="PTHR30373:SF8">
    <property type="entry name" value="BLL7265 PROTEIN"/>
    <property type="match status" value="1"/>
</dbReference>
<dbReference type="Gene3D" id="3.10.310.50">
    <property type="match status" value="1"/>
</dbReference>
<dbReference type="RefSeq" id="WP_070070635.1">
    <property type="nucleotide sequence ID" value="NZ_MKKK01000056.1"/>
</dbReference>
<organism evidence="2 3">
    <name type="scientific">Acinetobacter qingfengensis</name>
    <dbReference type="NCBI Taxonomy" id="1262585"/>
    <lineage>
        <taxon>Bacteria</taxon>
        <taxon>Pseudomonadati</taxon>
        <taxon>Pseudomonadota</taxon>
        <taxon>Gammaproteobacteria</taxon>
        <taxon>Moraxellales</taxon>
        <taxon>Moraxellaceae</taxon>
        <taxon>Acinetobacter</taxon>
    </lineage>
</organism>
<reference evidence="2 3" key="1">
    <citation type="submission" date="2016-09" db="EMBL/GenBank/DDBJ databases">
        <authorList>
            <person name="Capua I."/>
            <person name="De Benedictis P."/>
            <person name="Joannis T."/>
            <person name="Lombin L.H."/>
            <person name="Cattoli G."/>
        </authorList>
    </citation>
    <scope>NUCLEOTIDE SEQUENCE [LARGE SCALE GENOMIC DNA]</scope>
    <source>
        <strain evidence="2 3">ANC 4671</strain>
    </source>
</reference>
<evidence type="ECO:0000313" key="2">
    <source>
        <dbReference type="EMBL" id="OEY93064.1"/>
    </source>
</evidence>
<protein>
    <recommendedName>
        <fullName evidence="1">TPM domain-containing protein</fullName>
    </recommendedName>
</protein>
<keyword evidence="3" id="KW-1185">Reference proteome</keyword>